<comment type="subcellular location">
    <subcellularLocation>
        <location evidence="1">Cell membrane</location>
        <topology evidence="1">Multi-pass membrane protein</topology>
    </subcellularLocation>
    <subcellularLocation>
        <location evidence="8">Membrane</location>
        <topology evidence="8">Multi-pass membrane protein</topology>
    </subcellularLocation>
</comment>
<evidence type="ECO:0000259" key="11">
    <source>
        <dbReference type="Pfam" id="PF16178"/>
    </source>
</evidence>
<keyword evidence="4 8" id="KW-0812">Transmembrane</keyword>
<comment type="caution">
    <text evidence="8">Lacks conserved residue(s) required for the propagation of feature annotation.</text>
</comment>
<evidence type="ECO:0000256" key="8">
    <source>
        <dbReference type="RuleBase" id="RU280814"/>
    </source>
</evidence>
<dbReference type="InterPro" id="IPR007632">
    <property type="entry name" value="Anoctamin"/>
</dbReference>
<evidence type="ECO:0000256" key="2">
    <source>
        <dbReference type="ARBA" id="ARBA00009671"/>
    </source>
</evidence>
<feature type="region of interest" description="Disordered" evidence="9">
    <location>
        <begin position="43"/>
        <end position="71"/>
    </location>
</feature>
<keyword evidence="5 8" id="KW-1133">Transmembrane helix</keyword>
<dbReference type="AlphaFoldDB" id="A0A8J6A994"/>
<evidence type="ECO:0000256" key="3">
    <source>
        <dbReference type="ARBA" id="ARBA00022475"/>
    </source>
</evidence>
<evidence type="ECO:0000256" key="4">
    <source>
        <dbReference type="ARBA" id="ARBA00022692"/>
    </source>
</evidence>
<organism evidence="12 13">
    <name type="scientific">Galemys pyrenaicus</name>
    <name type="common">Iberian desman</name>
    <name type="synonym">Pyrenean desman</name>
    <dbReference type="NCBI Taxonomy" id="202257"/>
    <lineage>
        <taxon>Eukaryota</taxon>
        <taxon>Metazoa</taxon>
        <taxon>Chordata</taxon>
        <taxon>Craniata</taxon>
        <taxon>Vertebrata</taxon>
        <taxon>Euteleostomi</taxon>
        <taxon>Mammalia</taxon>
        <taxon>Eutheria</taxon>
        <taxon>Laurasiatheria</taxon>
        <taxon>Eulipotyphla</taxon>
        <taxon>Talpidae</taxon>
        <taxon>Galemys</taxon>
    </lineage>
</organism>
<dbReference type="PANTHER" id="PTHR12308:SF28">
    <property type="entry name" value="ANOCTAMIN-4"/>
    <property type="match status" value="1"/>
</dbReference>
<comment type="similarity">
    <text evidence="2 8">Belongs to the anoctamin family.</text>
</comment>
<name>A0A8J6A994_GALPY</name>
<feature type="domain" description="Anoctamin transmembrane" evidence="10">
    <location>
        <begin position="294"/>
        <end position="432"/>
    </location>
</feature>
<keyword evidence="7" id="KW-0325">Glycoprotein</keyword>
<keyword evidence="3" id="KW-1003">Cell membrane</keyword>
<evidence type="ECO:0000313" key="13">
    <source>
        <dbReference type="Proteomes" id="UP000700334"/>
    </source>
</evidence>
<keyword evidence="6 8" id="KW-0472">Membrane</keyword>
<accession>A0A8J6A994</accession>
<proteinExistence type="inferred from homology"/>
<dbReference type="GO" id="GO:0005886">
    <property type="term" value="C:plasma membrane"/>
    <property type="evidence" value="ECO:0007669"/>
    <property type="project" value="UniProtKB-SubCell"/>
</dbReference>
<evidence type="ECO:0000256" key="5">
    <source>
        <dbReference type="ARBA" id="ARBA00022989"/>
    </source>
</evidence>
<dbReference type="InterPro" id="IPR049452">
    <property type="entry name" value="Anoctamin_TM"/>
</dbReference>
<gene>
    <name evidence="12" type="ORF">J0S82_003710</name>
</gene>
<dbReference type="Proteomes" id="UP000700334">
    <property type="component" value="Unassembled WGS sequence"/>
</dbReference>
<evidence type="ECO:0000313" key="12">
    <source>
        <dbReference type="EMBL" id="KAG8514110.1"/>
    </source>
</evidence>
<feature type="transmembrane region" description="Helical" evidence="8">
    <location>
        <begin position="305"/>
        <end position="332"/>
    </location>
</feature>
<dbReference type="Pfam" id="PF04547">
    <property type="entry name" value="Anoctamin"/>
    <property type="match status" value="1"/>
</dbReference>
<evidence type="ECO:0000256" key="9">
    <source>
        <dbReference type="SAM" id="MobiDB-lite"/>
    </source>
</evidence>
<dbReference type="InterPro" id="IPR032394">
    <property type="entry name" value="Anoct_dimer"/>
</dbReference>
<keyword evidence="13" id="KW-1185">Reference proteome</keyword>
<reference evidence="12" key="1">
    <citation type="journal article" date="2021" name="Evol. Appl.">
        <title>The genome of the Pyrenean desman and the effects of bottlenecks and inbreeding on the genomic landscape of an endangered species.</title>
        <authorList>
            <person name="Escoda L."/>
            <person name="Castresana J."/>
        </authorList>
    </citation>
    <scope>NUCLEOTIDE SEQUENCE</scope>
    <source>
        <strain evidence="12">IBE-C5619</strain>
    </source>
</reference>
<feature type="domain" description="Anoctamin dimerisation" evidence="11">
    <location>
        <begin position="81"/>
        <end position="291"/>
    </location>
</feature>
<evidence type="ECO:0000256" key="7">
    <source>
        <dbReference type="ARBA" id="ARBA00023180"/>
    </source>
</evidence>
<evidence type="ECO:0000259" key="10">
    <source>
        <dbReference type="Pfam" id="PF04547"/>
    </source>
</evidence>
<dbReference type="OrthoDB" id="296386at2759"/>
<dbReference type="GO" id="GO:0046983">
    <property type="term" value="F:protein dimerization activity"/>
    <property type="evidence" value="ECO:0007669"/>
    <property type="project" value="InterPro"/>
</dbReference>
<comment type="caution">
    <text evidence="12">The sequence shown here is derived from an EMBL/GenBank/DDBJ whole genome shotgun (WGS) entry which is preliminary data.</text>
</comment>
<evidence type="ECO:0000256" key="1">
    <source>
        <dbReference type="ARBA" id="ARBA00004651"/>
    </source>
</evidence>
<dbReference type="Pfam" id="PF16178">
    <property type="entry name" value="Anoct_dimer"/>
    <property type="match status" value="1"/>
</dbReference>
<evidence type="ECO:0000256" key="6">
    <source>
        <dbReference type="ARBA" id="ARBA00023136"/>
    </source>
</evidence>
<sequence>MQILPDGSKSDVDFSEILNAIQEMAKDVNILFDELEAVNSPCKDDDSLLHPGNLTSTSDDASRLEAGGETVPEKNKSNGLYFRDGKCRIDYILVYRKSNPQTEKREVFERNIRAEGLQMEKESSVINSDIIFVKLHAPWEVLGRYAEQMNVRMPFRVDKQISRFRRWLPKKPMRLDKETLPDLEENDCYTAPFSQQRIHHFIIHNKDTFFNNATRSRIVHHILQRIKYEEGKNKIGLNRLLTNGSYEAAFPLHEGSYRSKNSIRTHGAENHRHLLYECWASWGVWYKYQPLDLVRRYFGEKIGLYFAWLGWYTGMLFPAAFIGLFVFLYGVITLDHCQVSERHCFICKCLYRSLLFPATVFLEFWKRRRAVIAYDWDLIDWEEEEEEIRPQFEAKYSKKERMNPISGKPEPYQAFADKCSRLIVSASGIFFMV</sequence>
<dbReference type="GO" id="GO:0005229">
    <property type="term" value="F:intracellularly calcium-gated chloride channel activity"/>
    <property type="evidence" value="ECO:0007669"/>
    <property type="project" value="TreeGrafter"/>
</dbReference>
<dbReference type="PANTHER" id="PTHR12308">
    <property type="entry name" value="ANOCTAMIN"/>
    <property type="match status" value="1"/>
</dbReference>
<protein>
    <recommendedName>
        <fullName evidence="8">Anoctamin</fullName>
    </recommendedName>
</protein>
<dbReference type="EMBL" id="JAGFMF010011752">
    <property type="protein sequence ID" value="KAG8514110.1"/>
    <property type="molecule type" value="Genomic_DNA"/>
</dbReference>